<feature type="transmembrane region" description="Helical" evidence="1">
    <location>
        <begin position="85"/>
        <end position="102"/>
    </location>
</feature>
<feature type="transmembrane region" description="Helical" evidence="1">
    <location>
        <begin position="61"/>
        <end position="78"/>
    </location>
</feature>
<protein>
    <submittedName>
        <fullName evidence="2">Uncharacterized protein</fullName>
    </submittedName>
</protein>
<gene>
    <name evidence="2" type="ORF">SAMN05421819_2352</name>
</gene>
<sequence>MPDETTSHEMTPATEPVRKGPRALPGMLPGMALIAMYLLLMAMLNAFAAINGKFVGTSAKYSILGVCTLLAIGVFGFLRLKRWGWALVTVGCLLMGSGYFYGFAHTHIPPYLIQGLFDMVFFLYLVRAEVRERLR</sequence>
<evidence type="ECO:0000313" key="3">
    <source>
        <dbReference type="Proteomes" id="UP000236728"/>
    </source>
</evidence>
<accession>A0A1H5YJJ5</accession>
<dbReference type="EMBL" id="FNVA01000003">
    <property type="protein sequence ID" value="SEG24309.1"/>
    <property type="molecule type" value="Genomic_DNA"/>
</dbReference>
<evidence type="ECO:0000256" key="1">
    <source>
        <dbReference type="SAM" id="Phobius"/>
    </source>
</evidence>
<feature type="transmembrane region" description="Helical" evidence="1">
    <location>
        <begin position="108"/>
        <end position="126"/>
    </location>
</feature>
<feature type="transmembrane region" description="Helical" evidence="1">
    <location>
        <begin position="28"/>
        <end position="49"/>
    </location>
</feature>
<organism evidence="2 3">
    <name type="scientific">Bryocella elongata</name>
    <dbReference type="NCBI Taxonomy" id="863522"/>
    <lineage>
        <taxon>Bacteria</taxon>
        <taxon>Pseudomonadati</taxon>
        <taxon>Acidobacteriota</taxon>
        <taxon>Terriglobia</taxon>
        <taxon>Terriglobales</taxon>
        <taxon>Acidobacteriaceae</taxon>
        <taxon>Bryocella</taxon>
    </lineage>
</organism>
<dbReference type="Proteomes" id="UP000236728">
    <property type="component" value="Unassembled WGS sequence"/>
</dbReference>
<keyword evidence="1" id="KW-0812">Transmembrane</keyword>
<keyword evidence="3" id="KW-1185">Reference proteome</keyword>
<evidence type="ECO:0000313" key="2">
    <source>
        <dbReference type="EMBL" id="SEG24309.1"/>
    </source>
</evidence>
<dbReference type="RefSeq" id="WP_235011533.1">
    <property type="nucleotide sequence ID" value="NZ_FNVA01000003.1"/>
</dbReference>
<dbReference type="AlphaFoldDB" id="A0A1H5YJJ5"/>
<keyword evidence="1" id="KW-0472">Membrane</keyword>
<name>A0A1H5YJJ5_9BACT</name>
<keyword evidence="1" id="KW-1133">Transmembrane helix</keyword>
<proteinExistence type="predicted"/>
<reference evidence="2 3" key="1">
    <citation type="submission" date="2016-10" db="EMBL/GenBank/DDBJ databases">
        <authorList>
            <person name="de Groot N.N."/>
        </authorList>
    </citation>
    <scope>NUCLEOTIDE SEQUENCE [LARGE SCALE GENOMIC DNA]</scope>
    <source>
        <strain evidence="2 3">DSM 22489</strain>
    </source>
</reference>